<reference evidence="1" key="1">
    <citation type="submission" date="2021-01" db="EMBL/GenBank/DDBJ databases">
        <title>Genome public.</title>
        <authorList>
            <person name="Liu C."/>
            <person name="Sun Q."/>
        </authorList>
    </citation>
    <scope>NUCLEOTIDE SEQUENCE</scope>
    <source>
        <strain evidence="1">YIM B02565</strain>
    </source>
</reference>
<dbReference type="Proteomes" id="UP000623681">
    <property type="component" value="Unassembled WGS sequence"/>
</dbReference>
<comment type="caution">
    <text evidence="1">The sequence shown here is derived from an EMBL/GenBank/DDBJ whole genome shotgun (WGS) entry which is preliminary data.</text>
</comment>
<protein>
    <submittedName>
        <fullName evidence="1">NYN domain-containing protein</fullName>
    </submittedName>
</protein>
<dbReference type="PANTHER" id="PTHR34547:SF1">
    <property type="entry name" value="YACP-LIKE NYN DOMAIN PROTEIN"/>
    <property type="match status" value="1"/>
</dbReference>
<dbReference type="InterPro" id="IPR010298">
    <property type="entry name" value="YacP-like"/>
</dbReference>
<dbReference type="RefSeq" id="WP_202765652.1">
    <property type="nucleotide sequence ID" value="NZ_JAESWA010000002.1"/>
</dbReference>
<dbReference type="CDD" id="cd10912">
    <property type="entry name" value="PIN_YacP-like"/>
    <property type="match status" value="1"/>
</dbReference>
<accession>A0A937FCI0</accession>
<dbReference type="EMBL" id="JAESWA010000002">
    <property type="protein sequence ID" value="MBL4930265.1"/>
    <property type="molecule type" value="Genomic_DNA"/>
</dbReference>
<keyword evidence="2" id="KW-1185">Reference proteome</keyword>
<organism evidence="1 2">
    <name type="scientific">Clostridium paridis</name>
    <dbReference type="NCBI Taxonomy" id="2803863"/>
    <lineage>
        <taxon>Bacteria</taxon>
        <taxon>Bacillati</taxon>
        <taxon>Bacillota</taxon>
        <taxon>Clostridia</taxon>
        <taxon>Eubacteriales</taxon>
        <taxon>Clostridiaceae</taxon>
        <taxon>Clostridium</taxon>
    </lineage>
</organism>
<gene>
    <name evidence="1" type="ORF">JK634_00370</name>
</gene>
<name>A0A937FCI0_9CLOT</name>
<evidence type="ECO:0000313" key="2">
    <source>
        <dbReference type="Proteomes" id="UP000623681"/>
    </source>
</evidence>
<sequence length="170" mass="19957">MKKIFIDGYNVINSWPNLKKAITYSYEAARQELIEILQNFANFDDCNIEIVFDAHKVGGNLEKKEIIDSRLTVIFTKDGETADSYIERSVNELGRRFEIWVVTSDWLEQQTIFQRGATRISALEFYHETIQMKKEIKSETEKITKGKKNLLEDSLDEMVLEKLNKIRRSR</sequence>
<dbReference type="Pfam" id="PF05991">
    <property type="entry name" value="NYN_YacP"/>
    <property type="match status" value="1"/>
</dbReference>
<dbReference type="AlphaFoldDB" id="A0A937FCI0"/>
<evidence type="ECO:0000313" key="1">
    <source>
        <dbReference type="EMBL" id="MBL4930265.1"/>
    </source>
</evidence>
<proteinExistence type="predicted"/>
<dbReference type="PANTHER" id="PTHR34547">
    <property type="entry name" value="YACP-LIKE NYN DOMAIN PROTEIN"/>
    <property type="match status" value="1"/>
</dbReference>